<proteinExistence type="predicted"/>
<evidence type="ECO:0000256" key="1">
    <source>
        <dbReference type="SAM" id="MobiDB-lite"/>
    </source>
</evidence>
<sequence>KYWRSRFFLLPLNNPATKKIIDKETTRCDIYEERTTAQLKELINGFIKFLETMNKIKRVTQRKSKTETAAAANTGTNASGSGGESPRKL</sequence>
<feature type="compositionally biased region" description="Low complexity" evidence="1">
    <location>
        <begin position="67"/>
        <end position="79"/>
    </location>
</feature>
<feature type="non-terminal residue" evidence="2">
    <location>
        <position position="1"/>
    </location>
</feature>
<accession>A0A0B6Z581</accession>
<dbReference type="AlphaFoldDB" id="A0A0B6Z581"/>
<dbReference type="EMBL" id="HACG01016005">
    <property type="protein sequence ID" value="CEK62870.1"/>
    <property type="molecule type" value="Transcribed_RNA"/>
</dbReference>
<feature type="non-terminal residue" evidence="2">
    <location>
        <position position="89"/>
    </location>
</feature>
<feature type="region of interest" description="Disordered" evidence="1">
    <location>
        <begin position="61"/>
        <end position="89"/>
    </location>
</feature>
<organism evidence="2">
    <name type="scientific">Arion vulgaris</name>
    <dbReference type="NCBI Taxonomy" id="1028688"/>
    <lineage>
        <taxon>Eukaryota</taxon>
        <taxon>Metazoa</taxon>
        <taxon>Spiralia</taxon>
        <taxon>Lophotrochozoa</taxon>
        <taxon>Mollusca</taxon>
        <taxon>Gastropoda</taxon>
        <taxon>Heterobranchia</taxon>
        <taxon>Euthyneura</taxon>
        <taxon>Panpulmonata</taxon>
        <taxon>Eupulmonata</taxon>
        <taxon>Stylommatophora</taxon>
        <taxon>Helicina</taxon>
        <taxon>Arionoidea</taxon>
        <taxon>Arionidae</taxon>
        <taxon>Arion</taxon>
    </lineage>
</organism>
<gene>
    <name evidence="2" type="primary">ORF46366</name>
</gene>
<reference evidence="2" key="1">
    <citation type="submission" date="2014-12" db="EMBL/GenBank/DDBJ databases">
        <title>Insight into the proteome of Arion vulgaris.</title>
        <authorList>
            <person name="Aradska J."/>
            <person name="Bulat T."/>
            <person name="Smidak R."/>
            <person name="Sarate P."/>
            <person name="Gangsoo J."/>
            <person name="Sialana F."/>
            <person name="Bilban M."/>
            <person name="Lubec G."/>
        </authorList>
    </citation>
    <scope>NUCLEOTIDE SEQUENCE</scope>
    <source>
        <tissue evidence="2">Skin</tissue>
    </source>
</reference>
<protein>
    <submittedName>
        <fullName evidence="2">Uncharacterized protein</fullName>
    </submittedName>
</protein>
<name>A0A0B6Z581_9EUPU</name>
<evidence type="ECO:0000313" key="2">
    <source>
        <dbReference type="EMBL" id="CEK62870.1"/>
    </source>
</evidence>